<dbReference type="RefSeq" id="WP_144048374.1">
    <property type="nucleotide sequence ID" value="NZ_CP041614.1"/>
</dbReference>
<organism evidence="4 5">
    <name type="scientific">Shewanella psychropiezotolerans</name>
    <dbReference type="NCBI Taxonomy" id="2593655"/>
    <lineage>
        <taxon>Bacteria</taxon>
        <taxon>Pseudomonadati</taxon>
        <taxon>Pseudomonadota</taxon>
        <taxon>Gammaproteobacteria</taxon>
        <taxon>Alteromonadales</taxon>
        <taxon>Shewanellaceae</taxon>
        <taxon>Shewanella</taxon>
    </lineage>
</organism>
<evidence type="ECO:0000313" key="4">
    <source>
        <dbReference type="EMBL" id="QDO86065.1"/>
    </source>
</evidence>
<proteinExistence type="predicted"/>
<protein>
    <submittedName>
        <fullName evidence="4">Porin family protein</fullName>
    </submittedName>
</protein>
<feature type="chain" id="PRO_5045619202" evidence="2">
    <location>
        <begin position="23"/>
        <end position="188"/>
    </location>
</feature>
<keyword evidence="5" id="KW-1185">Reference proteome</keyword>
<feature type="domain" description="Outer membrane protein beta-barrel" evidence="3">
    <location>
        <begin position="9"/>
        <end position="188"/>
    </location>
</feature>
<dbReference type="Proteomes" id="UP000315947">
    <property type="component" value="Chromosome"/>
</dbReference>
<dbReference type="InterPro" id="IPR027385">
    <property type="entry name" value="Beta-barrel_OMP"/>
</dbReference>
<dbReference type="Gene3D" id="2.40.160.20">
    <property type="match status" value="1"/>
</dbReference>
<name>A0ABX5X3Y6_9GAMM</name>
<evidence type="ECO:0000313" key="5">
    <source>
        <dbReference type="Proteomes" id="UP000315947"/>
    </source>
</evidence>
<dbReference type="InterPro" id="IPR011250">
    <property type="entry name" value="OMP/PagP_B-barrel"/>
</dbReference>
<dbReference type="Pfam" id="PF13505">
    <property type="entry name" value="OMP_b-brl"/>
    <property type="match status" value="1"/>
</dbReference>
<evidence type="ECO:0000259" key="3">
    <source>
        <dbReference type="Pfam" id="PF13505"/>
    </source>
</evidence>
<accession>A0ABX5X3Y6</accession>
<keyword evidence="1 2" id="KW-0732">Signal</keyword>
<evidence type="ECO:0000256" key="2">
    <source>
        <dbReference type="SAM" id="SignalP"/>
    </source>
</evidence>
<sequence>MKTKSLALAAVIATAMSAPTMAADWFIGGAVGYQQDTYKTDSLLEGKDKDKQKDMTYQVRGGAYLNDNNRVYGTYSYNSDDIAKQQGFLMSYDYLIGLDASNKLNWFVGATAGMNHTSPDSKDFSSKNTFVWGGQTGFMYKINDKLSTEIGYRYLKQDYDLDISNGANKGTFSLNDTQQVYLGVDYRF</sequence>
<dbReference type="SUPFAM" id="SSF56925">
    <property type="entry name" value="OMPA-like"/>
    <property type="match status" value="1"/>
</dbReference>
<dbReference type="EMBL" id="CP041614">
    <property type="protein sequence ID" value="QDO86065.1"/>
    <property type="molecule type" value="Genomic_DNA"/>
</dbReference>
<evidence type="ECO:0000256" key="1">
    <source>
        <dbReference type="ARBA" id="ARBA00022729"/>
    </source>
</evidence>
<feature type="signal peptide" evidence="2">
    <location>
        <begin position="1"/>
        <end position="22"/>
    </location>
</feature>
<gene>
    <name evidence="4" type="ORF">FM037_25925</name>
</gene>
<reference evidence="4 5" key="1">
    <citation type="submission" date="2019-07" db="EMBL/GenBank/DDBJ databases">
        <title>Shewanella sp. YLB-06 whole genomic sequence.</title>
        <authorList>
            <person name="Yu L."/>
        </authorList>
    </citation>
    <scope>NUCLEOTIDE SEQUENCE [LARGE SCALE GENOMIC DNA]</scope>
    <source>
        <strain evidence="4 5">YLB-06</strain>
    </source>
</reference>